<reference evidence="1 2" key="1">
    <citation type="submission" date="2019-10" db="EMBL/GenBank/DDBJ databases">
        <title>Nonomuraea sp. nov., isolated from Phyllanthus amarus.</title>
        <authorList>
            <person name="Klykleung N."/>
            <person name="Tanasupawat S."/>
        </authorList>
    </citation>
    <scope>NUCLEOTIDE SEQUENCE [LARGE SCALE GENOMIC DNA]</scope>
    <source>
        <strain evidence="1 2">PA1-10</strain>
    </source>
</reference>
<dbReference type="EMBL" id="VDLX02000006">
    <property type="protein sequence ID" value="KAB8194179.1"/>
    <property type="molecule type" value="Genomic_DNA"/>
</dbReference>
<accession>A0A5C4WIT4</accession>
<name>A0A5C4WIT4_9ACTN</name>
<dbReference type="RefSeq" id="WP_139631786.1">
    <property type="nucleotide sequence ID" value="NZ_CP045572.1"/>
</dbReference>
<dbReference type="InterPro" id="IPR054632">
    <property type="entry name" value="Aroma_sacti_dom"/>
</dbReference>
<accession>A0A5P9YNI2</accession>
<proteinExistence type="predicted"/>
<comment type="caution">
    <text evidence="1">The sequence shown here is derived from an EMBL/GenBank/DDBJ whole genome shotgun (WGS) entry which is preliminary data.</text>
</comment>
<organism evidence="1 2">
    <name type="scientific">Nonomuraea phyllanthi</name>
    <dbReference type="NCBI Taxonomy" id="2219224"/>
    <lineage>
        <taxon>Bacteria</taxon>
        <taxon>Bacillati</taxon>
        <taxon>Actinomycetota</taxon>
        <taxon>Actinomycetes</taxon>
        <taxon>Streptosporangiales</taxon>
        <taxon>Streptosporangiaceae</taxon>
        <taxon>Nonomuraea</taxon>
    </lineage>
</organism>
<gene>
    <name evidence="1" type="ORF">FH608_018585</name>
</gene>
<keyword evidence="2" id="KW-1185">Reference proteome</keyword>
<dbReference type="NCBIfam" id="NF045560">
    <property type="entry name" value="aroma_sacti_dom"/>
    <property type="match status" value="1"/>
</dbReference>
<dbReference type="Proteomes" id="UP000312512">
    <property type="component" value="Unassembled WGS sequence"/>
</dbReference>
<dbReference type="OrthoDB" id="3539357at2"/>
<protein>
    <submittedName>
        <fullName evidence="1">Uncharacterized protein</fullName>
    </submittedName>
</protein>
<evidence type="ECO:0000313" key="1">
    <source>
        <dbReference type="EMBL" id="KAB8194179.1"/>
    </source>
</evidence>
<dbReference type="AlphaFoldDB" id="A0A5C4WIT4"/>
<evidence type="ECO:0000313" key="2">
    <source>
        <dbReference type="Proteomes" id="UP000312512"/>
    </source>
</evidence>
<sequence length="60" mass="6636">MAFDALSALRAGGHWVDLLTAEQKEVMKELTEEEVTVLNRIKSRLDAVAPDVQGQDVKVL</sequence>